<feature type="domain" description="EF-hand" evidence="3">
    <location>
        <begin position="100"/>
        <end position="134"/>
    </location>
</feature>
<dbReference type="EMBL" id="BAABIG010000017">
    <property type="protein sequence ID" value="GAA4791854.1"/>
    <property type="molecule type" value="Genomic_DNA"/>
</dbReference>
<dbReference type="SUPFAM" id="SSF47473">
    <property type="entry name" value="EF-hand"/>
    <property type="match status" value="1"/>
</dbReference>
<accession>A0ABP9B9D4</accession>
<evidence type="ECO:0000256" key="2">
    <source>
        <dbReference type="ARBA" id="ARBA00022737"/>
    </source>
</evidence>
<proteinExistence type="predicted"/>
<dbReference type="Gene3D" id="1.10.238.10">
    <property type="entry name" value="EF-hand"/>
    <property type="match status" value="1"/>
</dbReference>
<feature type="domain" description="EF-hand" evidence="3">
    <location>
        <begin position="135"/>
        <end position="170"/>
    </location>
</feature>
<protein>
    <recommendedName>
        <fullName evidence="3">EF-hand domain-containing protein</fullName>
    </recommendedName>
</protein>
<dbReference type="CDD" id="cd00051">
    <property type="entry name" value="EFh"/>
    <property type="match status" value="2"/>
</dbReference>
<evidence type="ECO:0000313" key="4">
    <source>
        <dbReference type="EMBL" id="GAA4791854.1"/>
    </source>
</evidence>
<evidence type="ECO:0000313" key="5">
    <source>
        <dbReference type="Proteomes" id="UP001501265"/>
    </source>
</evidence>
<dbReference type="RefSeq" id="WP_425586457.1">
    <property type="nucleotide sequence ID" value="NZ_BAABIG010000017.1"/>
</dbReference>
<dbReference type="Proteomes" id="UP001501265">
    <property type="component" value="Unassembled WGS sequence"/>
</dbReference>
<dbReference type="PANTHER" id="PTHR23055">
    <property type="entry name" value="CALCIUM BINDING PROTEINS"/>
    <property type="match status" value="1"/>
</dbReference>
<sequence>MSDDEVRMRLERHFDGLDRNRSGYMEWEDWRLYVNRVTGRFPRAGADRNDHLSLHARRAWEWIRDQADADGDGRVSREEFVAAFGRLSDGDTAARLWSTLIDPASHAVWAVVDQDGDGRIDEREFADYLELVVDLSDMDVAAAFRRGDQDGDGYLNRAEWRGLMRDYYMASAGEDTSTTGPT</sequence>
<feature type="domain" description="EF-hand" evidence="3">
    <location>
        <begin position="5"/>
        <end position="40"/>
    </location>
</feature>
<evidence type="ECO:0000256" key="1">
    <source>
        <dbReference type="ARBA" id="ARBA00022723"/>
    </source>
</evidence>
<comment type="caution">
    <text evidence="4">The sequence shown here is derived from an EMBL/GenBank/DDBJ whole genome shotgun (WGS) entry which is preliminary data.</text>
</comment>
<gene>
    <name evidence="4" type="ORF">GCM10023220_16760</name>
</gene>
<feature type="domain" description="EF-hand" evidence="3">
    <location>
        <begin position="55"/>
        <end position="90"/>
    </location>
</feature>
<dbReference type="InterPro" id="IPR028846">
    <property type="entry name" value="Recoverin"/>
</dbReference>
<keyword evidence="5" id="KW-1185">Reference proteome</keyword>
<dbReference type="InterPro" id="IPR018247">
    <property type="entry name" value="EF_Hand_1_Ca_BS"/>
</dbReference>
<organism evidence="4 5">
    <name type="scientific">Streptomyces ziwulingensis</name>
    <dbReference type="NCBI Taxonomy" id="1045501"/>
    <lineage>
        <taxon>Bacteria</taxon>
        <taxon>Bacillati</taxon>
        <taxon>Actinomycetota</taxon>
        <taxon>Actinomycetes</taxon>
        <taxon>Kitasatosporales</taxon>
        <taxon>Streptomycetaceae</taxon>
        <taxon>Streptomyces</taxon>
    </lineage>
</organism>
<dbReference type="Pfam" id="PF13499">
    <property type="entry name" value="EF-hand_7"/>
    <property type="match status" value="2"/>
</dbReference>
<dbReference type="InterPro" id="IPR011992">
    <property type="entry name" value="EF-hand-dom_pair"/>
</dbReference>
<dbReference type="InterPro" id="IPR002048">
    <property type="entry name" value="EF_hand_dom"/>
</dbReference>
<dbReference type="PROSITE" id="PS00018">
    <property type="entry name" value="EF_HAND_1"/>
    <property type="match status" value="3"/>
</dbReference>
<evidence type="ECO:0000259" key="3">
    <source>
        <dbReference type="PROSITE" id="PS50222"/>
    </source>
</evidence>
<reference evidence="5" key="1">
    <citation type="journal article" date="2019" name="Int. J. Syst. Evol. Microbiol.">
        <title>The Global Catalogue of Microorganisms (GCM) 10K type strain sequencing project: providing services to taxonomists for standard genome sequencing and annotation.</title>
        <authorList>
            <consortium name="The Broad Institute Genomics Platform"/>
            <consortium name="The Broad Institute Genome Sequencing Center for Infectious Disease"/>
            <person name="Wu L."/>
            <person name="Ma J."/>
        </authorList>
    </citation>
    <scope>NUCLEOTIDE SEQUENCE [LARGE SCALE GENOMIC DNA]</scope>
    <source>
        <strain evidence="5">JCM 18081</strain>
    </source>
</reference>
<dbReference type="SMART" id="SM00054">
    <property type="entry name" value="EFh"/>
    <property type="match status" value="4"/>
</dbReference>
<dbReference type="PROSITE" id="PS50222">
    <property type="entry name" value="EF_HAND_2"/>
    <property type="match status" value="4"/>
</dbReference>
<keyword evidence="2" id="KW-0677">Repeat</keyword>
<keyword evidence="1" id="KW-0479">Metal-binding</keyword>
<name>A0ABP9B9D4_9ACTN</name>